<reference evidence="1 2" key="1">
    <citation type="submission" date="2007-03" db="EMBL/GenBank/DDBJ databases">
        <title>Complete sequence of plasmid pBVIE03 of Burkholderia vietnamiensis G4.</title>
        <authorList>
            <consortium name="US DOE Joint Genome Institute"/>
            <person name="Copeland A."/>
            <person name="Lucas S."/>
            <person name="Lapidus A."/>
            <person name="Barry K."/>
            <person name="Detter J.C."/>
            <person name="Glavina del Rio T."/>
            <person name="Hammon N."/>
            <person name="Israni S."/>
            <person name="Dalin E."/>
            <person name="Tice H."/>
            <person name="Pitluck S."/>
            <person name="Chain P."/>
            <person name="Malfatti S."/>
            <person name="Shin M."/>
            <person name="Vergez L."/>
            <person name="Schmutz J."/>
            <person name="Larimer F."/>
            <person name="Land M."/>
            <person name="Hauser L."/>
            <person name="Kyrpides N."/>
            <person name="Tiedje J."/>
            <person name="Richardson P."/>
        </authorList>
    </citation>
    <scope>NUCLEOTIDE SEQUENCE [LARGE SCALE GENOMIC DNA]</scope>
    <source>
        <strain evidence="2">G4 / LMG 22486</strain>
        <plasmid evidence="1 2">pBVIE03</plasmid>
    </source>
</reference>
<dbReference type="HOGENOM" id="CLU_1021880_0_0_4"/>
<proteinExistence type="predicted"/>
<accession>A4JVU0</accession>
<keyword evidence="1" id="KW-0614">Plasmid</keyword>
<dbReference type="Proteomes" id="UP000002287">
    <property type="component" value="Plasmid pBVIE03"/>
</dbReference>
<dbReference type="AlphaFoldDB" id="A4JVU0"/>
<dbReference type="KEGG" id="bvi:Bcep1808_7518"/>
<gene>
    <name evidence="1" type="ordered locus">Bcep1808_7518</name>
</gene>
<geneLocation type="plasmid" evidence="1 2">
    <name>pBVIE03</name>
</geneLocation>
<dbReference type="EMBL" id="CP000619">
    <property type="protein sequence ID" value="ABO60393.1"/>
    <property type="molecule type" value="Genomic_DNA"/>
</dbReference>
<name>A4JVU0_BURVG</name>
<sequence length="272" mass="30639">MTTSHDTIYMLYAGDGRFLSGPYVGQPSLNIDSLADQFRAERYTQAEGAGDDYCWISEDDFPKWLVQRGLLAPLETVQADAVVDTSGDNRYVPKHWPTCPSCGQGKGDKEMGRVLHELNRADWHRKCTECGHTWDHHDRAYYFDQPMLEDDGRCVESGCVPYALSQAGAIPIDQVLEVCRECGWIEGNGIESDSGLEAARRLGLELIPCRDGRVAGTLTLRKLFDRLSPSKNYIVAVRGHWLAFVRGENRDQSETHLRSEAIECWEVRQAVN</sequence>
<organism evidence="1 2">
    <name type="scientific">Burkholderia vietnamiensis (strain G4 / LMG 22486)</name>
    <name type="common">Burkholderia cepacia (strain R1808)</name>
    <dbReference type="NCBI Taxonomy" id="269482"/>
    <lineage>
        <taxon>Bacteria</taxon>
        <taxon>Pseudomonadati</taxon>
        <taxon>Pseudomonadota</taxon>
        <taxon>Betaproteobacteria</taxon>
        <taxon>Burkholderiales</taxon>
        <taxon>Burkholderiaceae</taxon>
        <taxon>Burkholderia</taxon>
        <taxon>Burkholderia cepacia complex</taxon>
    </lineage>
</organism>
<evidence type="ECO:0000313" key="1">
    <source>
        <dbReference type="EMBL" id="ABO60393.1"/>
    </source>
</evidence>
<evidence type="ECO:0000313" key="2">
    <source>
        <dbReference type="Proteomes" id="UP000002287"/>
    </source>
</evidence>
<protein>
    <submittedName>
        <fullName evidence="1">Uncharacterized protein</fullName>
    </submittedName>
</protein>